<dbReference type="EMBL" id="CAJPDT010000026">
    <property type="protein sequence ID" value="CAF9920860.1"/>
    <property type="molecule type" value="Genomic_DNA"/>
</dbReference>
<dbReference type="SUPFAM" id="SSF53335">
    <property type="entry name" value="S-adenosyl-L-methionine-dependent methyltransferases"/>
    <property type="match status" value="1"/>
</dbReference>
<gene>
    <name evidence="2" type="ORF">IMSHALPRED_005022</name>
</gene>
<dbReference type="Proteomes" id="UP000664534">
    <property type="component" value="Unassembled WGS sequence"/>
</dbReference>
<dbReference type="CDD" id="cd02440">
    <property type="entry name" value="AdoMet_MTases"/>
    <property type="match status" value="1"/>
</dbReference>
<comment type="caution">
    <text evidence="2">The sequence shown here is derived from an EMBL/GenBank/DDBJ whole genome shotgun (WGS) entry which is preliminary data.</text>
</comment>
<evidence type="ECO:0000313" key="3">
    <source>
        <dbReference type="Proteomes" id="UP000664534"/>
    </source>
</evidence>
<proteinExistence type="predicted"/>
<dbReference type="PANTHER" id="PTHR43861">
    <property type="entry name" value="TRANS-ACONITATE 2-METHYLTRANSFERASE-RELATED"/>
    <property type="match status" value="1"/>
</dbReference>
<accession>A0A8H3IHC2</accession>
<protein>
    <recommendedName>
        <fullName evidence="1">Methyltransferase type 12 domain-containing protein</fullName>
    </recommendedName>
</protein>
<dbReference type="AlphaFoldDB" id="A0A8H3IHC2"/>
<dbReference type="InterPro" id="IPR029063">
    <property type="entry name" value="SAM-dependent_MTases_sf"/>
</dbReference>
<sequence length="268" mass="29782">MDPEASRTSSVQLAKSMEGKPSVRFLDPTTAYDLWSEVYDTDNNFLQALDTIEMRTLLPKMFSQMSFSPPWKIVDLGCGTGRNMISLLDLSDSTVIGLDASPKMLDVAKRRINEHAAQISRASEATQRAQLELYNLSGSYQIPPCALNADALISTLVLEHVPLSIFFERVSELLKPNGLALVTNMHSDMGAISQAGFVDPRNGEKVRTQSFAHHLDDVVVEAQKQGFDIVSEILERAVHEKMSEVLGARARKWIGVTVWFGILFRKQA</sequence>
<dbReference type="OrthoDB" id="66144at2759"/>
<dbReference type="InterPro" id="IPR013217">
    <property type="entry name" value="Methyltransf_12"/>
</dbReference>
<evidence type="ECO:0000313" key="2">
    <source>
        <dbReference type="EMBL" id="CAF9920860.1"/>
    </source>
</evidence>
<organism evidence="2 3">
    <name type="scientific">Imshaugia aleurites</name>
    <dbReference type="NCBI Taxonomy" id="172621"/>
    <lineage>
        <taxon>Eukaryota</taxon>
        <taxon>Fungi</taxon>
        <taxon>Dikarya</taxon>
        <taxon>Ascomycota</taxon>
        <taxon>Pezizomycotina</taxon>
        <taxon>Lecanoromycetes</taxon>
        <taxon>OSLEUM clade</taxon>
        <taxon>Lecanoromycetidae</taxon>
        <taxon>Lecanorales</taxon>
        <taxon>Lecanorineae</taxon>
        <taxon>Parmeliaceae</taxon>
        <taxon>Imshaugia</taxon>
    </lineage>
</organism>
<evidence type="ECO:0000259" key="1">
    <source>
        <dbReference type="Pfam" id="PF08242"/>
    </source>
</evidence>
<dbReference type="Pfam" id="PF08242">
    <property type="entry name" value="Methyltransf_12"/>
    <property type="match status" value="1"/>
</dbReference>
<dbReference type="Gene3D" id="3.40.50.150">
    <property type="entry name" value="Vaccinia Virus protein VP39"/>
    <property type="match status" value="1"/>
</dbReference>
<keyword evidence="3" id="KW-1185">Reference proteome</keyword>
<name>A0A8H3IHC2_9LECA</name>
<feature type="domain" description="Methyltransferase type 12" evidence="1">
    <location>
        <begin position="74"/>
        <end position="179"/>
    </location>
</feature>
<reference evidence="2" key="1">
    <citation type="submission" date="2021-03" db="EMBL/GenBank/DDBJ databases">
        <authorList>
            <person name="Tagirdzhanova G."/>
        </authorList>
    </citation>
    <scope>NUCLEOTIDE SEQUENCE</scope>
</reference>